<proteinExistence type="predicted"/>
<organism evidence="1 2">
    <name type="scientific">Variovorax ginsengisoli</name>
    <dbReference type="NCBI Taxonomy" id="363844"/>
    <lineage>
        <taxon>Bacteria</taxon>
        <taxon>Pseudomonadati</taxon>
        <taxon>Pseudomonadota</taxon>
        <taxon>Betaproteobacteria</taxon>
        <taxon>Burkholderiales</taxon>
        <taxon>Comamonadaceae</taxon>
        <taxon>Variovorax</taxon>
    </lineage>
</organism>
<dbReference type="EMBL" id="JAUSRO010000010">
    <property type="protein sequence ID" value="MDP9900952.1"/>
    <property type="molecule type" value="Genomic_DNA"/>
</dbReference>
<keyword evidence="2" id="KW-1185">Reference proteome</keyword>
<reference evidence="1 2" key="1">
    <citation type="submission" date="2023-07" db="EMBL/GenBank/DDBJ databases">
        <title>Sorghum-associated microbial communities from plants grown in Nebraska, USA.</title>
        <authorList>
            <person name="Schachtman D."/>
        </authorList>
    </citation>
    <scope>NUCLEOTIDE SEQUENCE [LARGE SCALE GENOMIC DNA]</scope>
    <source>
        <strain evidence="1 2">DS1607</strain>
    </source>
</reference>
<evidence type="ECO:0000313" key="2">
    <source>
        <dbReference type="Proteomes" id="UP001226867"/>
    </source>
</evidence>
<protein>
    <submittedName>
        <fullName evidence="1">Uncharacterized protein</fullName>
    </submittedName>
</protein>
<sequence>MPSSPDTPLHTPPQAVALFDERPFFEKALQHGVRHGIIGPAKMAAMCQEAPKGMVQIARYFGTEYLRPDLERARDRLINLVSLYLEYSTGGDLDQAAKSLRDHSLLSRSKGGSDMLKALIAMPQSSHFGMQAHGVFENKHIPLLAKWSLRSLHEYHAERTARSHATTLVEAAVWMATQLGLDADDLEDAGRDAEAVVRTALLVHACRRNSMPDWAAFEKMVMGLRKKYAPRADDQAAPVPIGLPRDLPAQYLDVVQSVQASVVQDMPRILDATLGVRKLFDQTLAFLGRYFWIEDAMADLDHFERSNSVVWEKATEGHTDDSSLLTLFLRIATHGKPTTLLTRKTAASLVKKIRTSGLDADLPRQFVLQHAPMQVQGDYLHLWNAFIDEAEPVLRSDRVQATEDALALLRRECNIAA</sequence>
<name>A0ABT9SC48_9BURK</name>
<evidence type="ECO:0000313" key="1">
    <source>
        <dbReference type="EMBL" id="MDP9900952.1"/>
    </source>
</evidence>
<comment type="caution">
    <text evidence="1">The sequence shown here is derived from an EMBL/GenBank/DDBJ whole genome shotgun (WGS) entry which is preliminary data.</text>
</comment>
<accession>A0ABT9SC48</accession>
<dbReference type="RefSeq" id="WP_307690745.1">
    <property type="nucleotide sequence ID" value="NZ_JAUSRO010000010.1"/>
</dbReference>
<gene>
    <name evidence="1" type="ORF">J2W36_003218</name>
</gene>
<dbReference type="Proteomes" id="UP001226867">
    <property type="component" value="Unassembled WGS sequence"/>
</dbReference>